<evidence type="ECO:0000256" key="5">
    <source>
        <dbReference type="ARBA" id="ARBA00026215"/>
    </source>
</evidence>
<sequence>MSDVDQLISELFPKAEGGEGQAHRELPASQADWDDSEGENDNVASVDRVTSEPKVSRSLEPSKIEGRVTEKITRQNYYDDSDETDTETGTGPSRSVKFTVPFPSLPSGIGMACNGRCYVTNIGAKGLAHPSVEQLLLVDEGKYNELSSQQQLLDRKGAFHTSNPNAGNGAVDKLADETGFRGGCPFLQCRKCNYVVIRLQGASWQDGDGKLDLYLTVRNFYPDWSRLASSYPVGIPKSSDRKKVLQPSSDCAAYCCQCSWLTVKSEQEKVETHLTDLTKFVGREVSRCFATQLPLPPEENRRPPLWVCVGHAPSF</sequence>
<organism evidence="7">
    <name type="scientific">Trypanosoma vivax (strain Y486)</name>
    <dbReference type="NCBI Taxonomy" id="1055687"/>
    <lineage>
        <taxon>Eukaryota</taxon>
        <taxon>Discoba</taxon>
        <taxon>Euglenozoa</taxon>
        <taxon>Kinetoplastea</taxon>
        <taxon>Metakinetoplastina</taxon>
        <taxon>Trypanosomatida</taxon>
        <taxon>Trypanosomatidae</taxon>
        <taxon>Trypanosoma</taxon>
        <taxon>Duttonella</taxon>
    </lineage>
</organism>
<evidence type="ECO:0000256" key="4">
    <source>
        <dbReference type="ARBA" id="ARBA00024819"/>
    </source>
</evidence>
<accession>G0TU39</accession>
<dbReference type="InterPro" id="IPR029239">
    <property type="entry name" value="CFAP418"/>
</dbReference>
<gene>
    <name evidence="7" type="ORF">TVY486_0401390</name>
</gene>
<evidence type="ECO:0000256" key="3">
    <source>
        <dbReference type="ARBA" id="ARBA00022490"/>
    </source>
</evidence>
<protein>
    <recommendedName>
        <fullName evidence="5">Cilia- and flagella-associated protein 418</fullName>
    </recommendedName>
</protein>
<dbReference type="Pfam" id="PF14996">
    <property type="entry name" value="RMP"/>
    <property type="match status" value="1"/>
</dbReference>
<dbReference type="EMBL" id="HE573020">
    <property type="protein sequence ID" value="CCC47473.1"/>
    <property type="molecule type" value="Genomic_DNA"/>
</dbReference>
<comment type="subcellular location">
    <subcellularLocation>
        <location evidence="2">Cytoplasm</location>
    </subcellularLocation>
    <subcellularLocation>
        <location evidence="1">Photoreceptor inner segment</location>
    </subcellularLocation>
</comment>
<proteinExistence type="predicted"/>
<evidence type="ECO:0000256" key="6">
    <source>
        <dbReference type="SAM" id="MobiDB-lite"/>
    </source>
</evidence>
<feature type="compositionally biased region" description="Basic and acidic residues" evidence="6">
    <location>
        <begin position="49"/>
        <end position="73"/>
    </location>
</feature>
<evidence type="ECO:0000256" key="2">
    <source>
        <dbReference type="ARBA" id="ARBA00004496"/>
    </source>
</evidence>
<dbReference type="PANTHER" id="PTHR33958:SF1">
    <property type="entry name" value="CILIA- AND FLAGELLA-ASSOCIATED PROTEIN 418"/>
    <property type="match status" value="1"/>
</dbReference>
<dbReference type="OMA" id="AAYCCQC"/>
<dbReference type="PANTHER" id="PTHR33958">
    <property type="entry name" value="PROTEIN C8ORF37"/>
    <property type="match status" value="1"/>
</dbReference>
<evidence type="ECO:0000256" key="1">
    <source>
        <dbReference type="ARBA" id="ARBA00004437"/>
    </source>
</evidence>
<comment type="function">
    <text evidence="4">May be involved in photoreceptor outer segment disk morphogenesis.</text>
</comment>
<feature type="region of interest" description="Disordered" evidence="6">
    <location>
        <begin position="1"/>
        <end position="97"/>
    </location>
</feature>
<dbReference type="VEuPathDB" id="TriTrypDB:TvY486_0401390"/>
<evidence type="ECO:0000313" key="7">
    <source>
        <dbReference type="EMBL" id="CCC47473.1"/>
    </source>
</evidence>
<dbReference type="AlphaFoldDB" id="G0TU39"/>
<reference evidence="7" key="1">
    <citation type="journal article" date="2012" name="Proc. Natl. Acad. Sci. U.S.A.">
        <title>Antigenic diversity is generated by distinct evolutionary mechanisms in African trypanosome species.</title>
        <authorList>
            <person name="Jackson A.P."/>
            <person name="Berry A."/>
            <person name="Aslett M."/>
            <person name="Allison H.C."/>
            <person name="Burton P."/>
            <person name="Vavrova-Anderson J."/>
            <person name="Brown R."/>
            <person name="Browne H."/>
            <person name="Corton N."/>
            <person name="Hauser H."/>
            <person name="Gamble J."/>
            <person name="Gilderthorp R."/>
            <person name="Marcello L."/>
            <person name="McQuillan J."/>
            <person name="Otto T.D."/>
            <person name="Quail M.A."/>
            <person name="Sanders M.J."/>
            <person name="van Tonder A."/>
            <person name="Ginger M.L."/>
            <person name="Field M.C."/>
            <person name="Barry J.D."/>
            <person name="Hertz-Fowler C."/>
            <person name="Berriman M."/>
        </authorList>
    </citation>
    <scope>NUCLEOTIDE SEQUENCE</scope>
    <source>
        <strain evidence="7">Y486</strain>
    </source>
</reference>
<keyword evidence="3" id="KW-0963">Cytoplasm</keyword>
<name>G0TU39_TRYVY</name>
<dbReference type="GO" id="GO:0005829">
    <property type="term" value="C:cytosol"/>
    <property type="evidence" value="ECO:0007669"/>
    <property type="project" value="TreeGrafter"/>
</dbReference>